<evidence type="ECO:0000259" key="4">
    <source>
        <dbReference type="PROSITE" id="PS50995"/>
    </source>
</evidence>
<evidence type="ECO:0000256" key="2">
    <source>
        <dbReference type="ARBA" id="ARBA00023125"/>
    </source>
</evidence>
<sequence>MNDSCDSIGKYISILYRLSGTYFAREFKKLNIGSGQYMFLAFLYNHEGINQEELSNYLSIDKGTTAKALKKLEDEGYISRVQDEKDRRAYRVFITPKGMSIKEEFFSILRGWNDNLINELKPEEIQTLKTLLKKLILLNIQEDFHG</sequence>
<dbReference type="STRING" id="1121298.SAMN05444401_1592"/>
<accession>A0A1M6EJV9</accession>
<dbReference type="PANTHER" id="PTHR42756:SF2">
    <property type="entry name" value="MARR FAMILY REGULATORY PROTEIN"/>
    <property type="match status" value="1"/>
</dbReference>
<keyword evidence="6" id="KW-1185">Reference proteome</keyword>
<dbReference type="Gene3D" id="1.10.10.10">
    <property type="entry name" value="Winged helix-like DNA-binding domain superfamily/Winged helix DNA-binding domain"/>
    <property type="match status" value="1"/>
</dbReference>
<dbReference type="InterPro" id="IPR000835">
    <property type="entry name" value="HTH_MarR-typ"/>
</dbReference>
<dbReference type="InterPro" id="IPR036390">
    <property type="entry name" value="WH_DNA-bd_sf"/>
</dbReference>
<evidence type="ECO:0000256" key="3">
    <source>
        <dbReference type="ARBA" id="ARBA00023163"/>
    </source>
</evidence>
<dbReference type="PANTHER" id="PTHR42756">
    <property type="entry name" value="TRANSCRIPTIONAL REGULATOR, MARR"/>
    <property type="match status" value="1"/>
</dbReference>
<keyword evidence="3" id="KW-0804">Transcription</keyword>
<dbReference type="CDD" id="cd00090">
    <property type="entry name" value="HTH_ARSR"/>
    <property type="match status" value="1"/>
</dbReference>
<dbReference type="SMART" id="SM00347">
    <property type="entry name" value="HTH_MARR"/>
    <property type="match status" value="1"/>
</dbReference>
<organism evidence="5 6">
    <name type="scientific">Clostridium amylolyticum</name>
    <dbReference type="NCBI Taxonomy" id="1121298"/>
    <lineage>
        <taxon>Bacteria</taxon>
        <taxon>Bacillati</taxon>
        <taxon>Bacillota</taxon>
        <taxon>Clostridia</taxon>
        <taxon>Eubacteriales</taxon>
        <taxon>Clostridiaceae</taxon>
        <taxon>Clostridium</taxon>
    </lineage>
</organism>
<gene>
    <name evidence="5" type="ORF">SAMN05444401_1592</name>
</gene>
<dbReference type="PROSITE" id="PS01117">
    <property type="entry name" value="HTH_MARR_1"/>
    <property type="match status" value="1"/>
</dbReference>
<keyword evidence="2" id="KW-0238">DNA-binding</keyword>
<reference evidence="5 6" key="1">
    <citation type="submission" date="2016-11" db="EMBL/GenBank/DDBJ databases">
        <authorList>
            <person name="Jaros S."/>
            <person name="Januszkiewicz K."/>
            <person name="Wedrychowicz H."/>
        </authorList>
    </citation>
    <scope>NUCLEOTIDE SEQUENCE [LARGE SCALE GENOMIC DNA]</scope>
    <source>
        <strain evidence="5 6">DSM 21864</strain>
    </source>
</reference>
<name>A0A1M6EJV9_9CLOT</name>
<evidence type="ECO:0000313" key="5">
    <source>
        <dbReference type="EMBL" id="SHI85568.1"/>
    </source>
</evidence>
<keyword evidence="1" id="KW-0805">Transcription regulation</keyword>
<dbReference type="GO" id="GO:0003700">
    <property type="term" value="F:DNA-binding transcription factor activity"/>
    <property type="evidence" value="ECO:0007669"/>
    <property type="project" value="InterPro"/>
</dbReference>
<dbReference type="RefSeq" id="WP_073005323.1">
    <property type="nucleotide sequence ID" value="NZ_FQZO01000002.1"/>
</dbReference>
<dbReference type="Proteomes" id="UP000184080">
    <property type="component" value="Unassembled WGS sequence"/>
</dbReference>
<dbReference type="AlphaFoldDB" id="A0A1M6EJV9"/>
<dbReference type="GO" id="GO:0003677">
    <property type="term" value="F:DNA binding"/>
    <property type="evidence" value="ECO:0007669"/>
    <property type="project" value="UniProtKB-KW"/>
</dbReference>
<dbReference type="SUPFAM" id="SSF46785">
    <property type="entry name" value="Winged helix' DNA-binding domain"/>
    <property type="match status" value="1"/>
</dbReference>
<dbReference type="PROSITE" id="PS50995">
    <property type="entry name" value="HTH_MARR_2"/>
    <property type="match status" value="1"/>
</dbReference>
<dbReference type="InterPro" id="IPR023187">
    <property type="entry name" value="Tscrpt_reg_MarR-type_CS"/>
</dbReference>
<protein>
    <submittedName>
        <fullName evidence="5">Transcriptional regulator, MarR family</fullName>
    </submittedName>
</protein>
<feature type="domain" description="HTH marR-type" evidence="4">
    <location>
        <begin position="1"/>
        <end position="137"/>
    </location>
</feature>
<evidence type="ECO:0000313" key="6">
    <source>
        <dbReference type="Proteomes" id="UP000184080"/>
    </source>
</evidence>
<evidence type="ECO:0000256" key="1">
    <source>
        <dbReference type="ARBA" id="ARBA00023015"/>
    </source>
</evidence>
<dbReference type="PRINTS" id="PR00598">
    <property type="entry name" value="HTHMARR"/>
</dbReference>
<dbReference type="EMBL" id="FQZO01000002">
    <property type="protein sequence ID" value="SHI85568.1"/>
    <property type="molecule type" value="Genomic_DNA"/>
</dbReference>
<dbReference type="InterPro" id="IPR036388">
    <property type="entry name" value="WH-like_DNA-bd_sf"/>
</dbReference>
<dbReference type="InterPro" id="IPR011991">
    <property type="entry name" value="ArsR-like_HTH"/>
</dbReference>
<dbReference type="Pfam" id="PF01047">
    <property type="entry name" value="MarR"/>
    <property type="match status" value="1"/>
</dbReference>
<proteinExistence type="predicted"/>